<dbReference type="GeneID" id="87815979"/>
<organism evidence="2 3">
    <name type="scientific">Dichotomopilus funicola</name>
    <dbReference type="NCBI Taxonomy" id="1934379"/>
    <lineage>
        <taxon>Eukaryota</taxon>
        <taxon>Fungi</taxon>
        <taxon>Dikarya</taxon>
        <taxon>Ascomycota</taxon>
        <taxon>Pezizomycotina</taxon>
        <taxon>Sordariomycetes</taxon>
        <taxon>Sordariomycetidae</taxon>
        <taxon>Sordariales</taxon>
        <taxon>Chaetomiaceae</taxon>
        <taxon>Dichotomopilus</taxon>
    </lineage>
</organism>
<reference evidence="2" key="1">
    <citation type="journal article" date="2023" name="Mol. Phylogenet. Evol.">
        <title>Genome-scale phylogeny and comparative genomics of the fungal order Sordariales.</title>
        <authorList>
            <person name="Hensen N."/>
            <person name="Bonometti L."/>
            <person name="Westerberg I."/>
            <person name="Brannstrom I.O."/>
            <person name="Guillou S."/>
            <person name="Cros-Aarteil S."/>
            <person name="Calhoun S."/>
            <person name="Haridas S."/>
            <person name="Kuo A."/>
            <person name="Mondo S."/>
            <person name="Pangilinan J."/>
            <person name="Riley R."/>
            <person name="LaButti K."/>
            <person name="Andreopoulos B."/>
            <person name="Lipzen A."/>
            <person name="Chen C."/>
            <person name="Yan M."/>
            <person name="Daum C."/>
            <person name="Ng V."/>
            <person name="Clum A."/>
            <person name="Steindorff A."/>
            <person name="Ohm R.A."/>
            <person name="Martin F."/>
            <person name="Silar P."/>
            <person name="Natvig D.O."/>
            <person name="Lalanne C."/>
            <person name="Gautier V."/>
            <person name="Ament-Velasquez S.L."/>
            <person name="Kruys A."/>
            <person name="Hutchinson M.I."/>
            <person name="Powell A.J."/>
            <person name="Barry K."/>
            <person name="Miller A.N."/>
            <person name="Grigoriev I.V."/>
            <person name="Debuchy R."/>
            <person name="Gladieux P."/>
            <person name="Hiltunen Thoren M."/>
            <person name="Johannesson H."/>
        </authorList>
    </citation>
    <scope>NUCLEOTIDE SEQUENCE</scope>
    <source>
        <strain evidence="2">CBS 141.50</strain>
    </source>
</reference>
<dbReference type="Proteomes" id="UP001302676">
    <property type="component" value="Unassembled WGS sequence"/>
</dbReference>
<comment type="caution">
    <text evidence="2">The sequence shown here is derived from an EMBL/GenBank/DDBJ whole genome shotgun (WGS) entry which is preliminary data.</text>
</comment>
<gene>
    <name evidence="2" type="ORF">C8A04DRAFT_24948</name>
</gene>
<evidence type="ECO:0000313" key="2">
    <source>
        <dbReference type="EMBL" id="KAK4147152.1"/>
    </source>
</evidence>
<keyword evidence="3" id="KW-1185">Reference proteome</keyword>
<evidence type="ECO:0000256" key="1">
    <source>
        <dbReference type="SAM" id="MobiDB-lite"/>
    </source>
</evidence>
<dbReference type="RefSeq" id="XP_062640523.1">
    <property type="nucleotide sequence ID" value="XM_062779366.1"/>
</dbReference>
<dbReference type="PANTHER" id="PTHR41729:SF1">
    <property type="entry name" value="GLUTAMYL-TRNA SYNTHETASE"/>
    <property type="match status" value="1"/>
</dbReference>
<accession>A0AAN6V995</accession>
<dbReference type="PANTHER" id="PTHR41729">
    <property type="entry name" value="GLUTAMYL-TRNA SYNTHETASE"/>
    <property type="match status" value="1"/>
</dbReference>
<feature type="region of interest" description="Disordered" evidence="1">
    <location>
        <begin position="144"/>
        <end position="163"/>
    </location>
</feature>
<dbReference type="InterPro" id="IPR025255">
    <property type="entry name" value="DUF4202"/>
</dbReference>
<sequence>MEALPQLPPNYAAAIELIDAAHEADPRPAPGPAIFPVPYELHYARKMTRWLALREPEASPALQVACRAQHFRRWQLPRSSYPQTRAGYLTWRAKQKSLAAAELTTLLSTSPQIQPPIPPDDIARIAALVRKEGLVLSTTATAAAVGKESSGEPTKTKESDEETQALEDVACLVFLDDQFDEFESRSEISEDKVVGILKKTWGKMSGKGRQLALGMELSERATGLIGKVLEGEV</sequence>
<evidence type="ECO:0000313" key="3">
    <source>
        <dbReference type="Proteomes" id="UP001302676"/>
    </source>
</evidence>
<proteinExistence type="predicted"/>
<protein>
    <submittedName>
        <fullName evidence="2">Glutamyl-tRNA synthetase</fullName>
    </submittedName>
</protein>
<name>A0AAN6V995_9PEZI</name>
<reference evidence="2" key="2">
    <citation type="submission" date="2023-05" db="EMBL/GenBank/DDBJ databases">
        <authorList>
            <consortium name="Lawrence Berkeley National Laboratory"/>
            <person name="Steindorff A."/>
            <person name="Hensen N."/>
            <person name="Bonometti L."/>
            <person name="Westerberg I."/>
            <person name="Brannstrom I.O."/>
            <person name="Guillou S."/>
            <person name="Cros-Aarteil S."/>
            <person name="Calhoun S."/>
            <person name="Haridas S."/>
            <person name="Kuo A."/>
            <person name="Mondo S."/>
            <person name="Pangilinan J."/>
            <person name="Riley R."/>
            <person name="Labutti K."/>
            <person name="Andreopoulos B."/>
            <person name="Lipzen A."/>
            <person name="Chen C."/>
            <person name="Yanf M."/>
            <person name="Daum C."/>
            <person name="Ng V."/>
            <person name="Clum A."/>
            <person name="Ohm R."/>
            <person name="Martin F."/>
            <person name="Silar P."/>
            <person name="Natvig D."/>
            <person name="Lalanne C."/>
            <person name="Gautier V."/>
            <person name="Ament-Velasquez S.L."/>
            <person name="Kruys A."/>
            <person name="Hutchinson M.I."/>
            <person name="Powell A.J."/>
            <person name="Barry K."/>
            <person name="Miller A.N."/>
            <person name="Grigoriev I.V."/>
            <person name="Debuchy R."/>
            <person name="Gladieux P."/>
            <person name="Thoren M.H."/>
            <person name="Johannesson H."/>
        </authorList>
    </citation>
    <scope>NUCLEOTIDE SEQUENCE</scope>
    <source>
        <strain evidence="2">CBS 141.50</strain>
    </source>
</reference>
<dbReference type="AlphaFoldDB" id="A0AAN6V995"/>
<dbReference type="Pfam" id="PF13875">
    <property type="entry name" value="DUF4202"/>
    <property type="match status" value="1"/>
</dbReference>
<dbReference type="EMBL" id="MU853557">
    <property type="protein sequence ID" value="KAK4147152.1"/>
    <property type="molecule type" value="Genomic_DNA"/>
</dbReference>